<keyword evidence="1" id="KW-0812">Transmembrane</keyword>
<keyword evidence="4" id="KW-1185">Reference proteome</keyword>
<keyword evidence="3" id="KW-0031">Aminopeptidase</keyword>
<feature type="transmembrane region" description="Helical" evidence="1">
    <location>
        <begin position="128"/>
        <end position="148"/>
    </location>
</feature>
<dbReference type="InterPro" id="IPR027268">
    <property type="entry name" value="Peptidase_M4/M1_CTD_sf"/>
</dbReference>
<feature type="transmembrane region" description="Helical" evidence="1">
    <location>
        <begin position="273"/>
        <end position="297"/>
    </location>
</feature>
<dbReference type="SUPFAM" id="SSF55486">
    <property type="entry name" value="Metalloproteases ('zincins'), catalytic domain"/>
    <property type="match status" value="1"/>
</dbReference>
<feature type="transmembrane region" description="Helical" evidence="1">
    <location>
        <begin position="476"/>
        <end position="494"/>
    </location>
</feature>
<feature type="transmembrane region" description="Helical" evidence="1">
    <location>
        <begin position="422"/>
        <end position="443"/>
    </location>
</feature>
<evidence type="ECO:0000256" key="1">
    <source>
        <dbReference type="SAM" id="Phobius"/>
    </source>
</evidence>
<protein>
    <submittedName>
        <fullName evidence="3">M1 family aminopeptidase</fullName>
    </submittedName>
</protein>
<evidence type="ECO:0000313" key="4">
    <source>
        <dbReference type="Proteomes" id="UP001597508"/>
    </source>
</evidence>
<feature type="transmembrane region" description="Helical" evidence="1">
    <location>
        <begin position="182"/>
        <end position="207"/>
    </location>
</feature>
<evidence type="ECO:0000259" key="2">
    <source>
        <dbReference type="Pfam" id="PF01433"/>
    </source>
</evidence>
<keyword evidence="3" id="KW-0378">Hydrolase</keyword>
<dbReference type="Gene3D" id="1.10.390.10">
    <property type="entry name" value="Neutral Protease Domain 2"/>
    <property type="match status" value="1"/>
</dbReference>
<feature type="transmembrane region" description="Helical" evidence="1">
    <location>
        <begin position="54"/>
        <end position="79"/>
    </location>
</feature>
<dbReference type="EMBL" id="JBHULH010000004">
    <property type="protein sequence ID" value="MFD2567650.1"/>
    <property type="molecule type" value="Genomic_DNA"/>
</dbReference>
<keyword evidence="1" id="KW-1133">Transmembrane helix</keyword>
<dbReference type="GO" id="GO:0004177">
    <property type="term" value="F:aminopeptidase activity"/>
    <property type="evidence" value="ECO:0007669"/>
    <property type="project" value="UniProtKB-KW"/>
</dbReference>
<proteinExistence type="predicted"/>
<dbReference type="Pfam" id="PF01433">
    <property type="entry name" value="Peptidase_M1"/>
    <property type="match status" value="1"/>
</dbReference>
<organism evidence="3 4">
    <name type="scientific">Pseudotenacibaculum haliotis</name>
    <dbReference type="NCBI Taxonomy" id="1862138"/>
    <lineage>
        <taxon>Bacteria</taxon>
        <taxon>Pseudomonadati</taxon>
        <taxon>Bacteroidota</taxon>
        <taxon>Flavobacteriia</taxon>
        <taxon>Flavobacteriales</taxon>
        <taxon>Flavobacteriaceae</taxon>
        <taxon>Pseudotenacibaculum</taxon>
    </lineage>
</organism>
<feature type="domain" description="Peptidase M1 membrane alanine aminopeptidase" evidence="2">
    <location>
        <begin position="823"/>
        <end position="1008"/>
    </location>
</feature>
<feature type="transmembrane region" description="Helical" evidence="1">
    <location>
        <begin position="12"/>
        <end position="33"/>
    </location>
</feature>
<feature type="transmembrane region" description="Helical" evidence="1">
    <location>
        <begin position="303"/>
        <end position="325"/>
    </location>
</feature>
<dbReference type="InterPro" id="IPR014782">
    <property type="entry name" value="Peptidase_M1_dom"/>
</dbReference>
<gene>
    <name evidence="3" type="ORF">ACFSRZ_09720</name>
</gene>
<keyword evidence="1" id="KW-0472">Membrane</keyword>
<dbReference type="Proteomes" id="UP001597508">
    <property type="component" value="Unassembled WGS sequence"/>
</dbReference>
<feature type="transmembrane region" description="Helical" evidence="1">
    <location>
        <begin position="357"/>
        <end position="380"/>
    </location>
</feature>
<sequence>MKKNAPLVIAKTMGAITGLFMIMVSMIMGVPVLRDYQYDTEALLFINPITKRDYLLGRFLGSFAILIFIFCGLLLGMMIGSQMPWHKAEEMLAFNATTYIQSFAVIVLPTLFFGACTFFVSGMLSKKLLVVYTQGVVIFVLFLLTKAITNDYLQGVMDPFSLTTLTQFSKDWSPIALNELSITLSGIILSNKLFWVGLGCLIMVYGYRKFSFSTLSRKPKKTRKQLRKTVGNQQILDVNIPAVSIYHNFKAQCIQLYELSKFYTLSLVKETSFWAIAICGILIILINSVNLGTVLGVDSYPKTYFIIAELQEMSMFFFIIVLLFYSGELIWKERSIKQHVLNDATLINNITTLTSKFIALVAIYVVLMLALIITGIGFQVSKGYYEFQLGMYFSGFFIEILPFLILYTVVAFFFQTLSKNKFIGIFLTLIFFIVNIATEFLGFNHSLYKFGGKTLGVYSEMNGYGHFLLPYLWTKAYWFLFGALLLILSALLMHRGTESKLWKRITTLKHQITRPIAYTGVVLLLLFLMLGSYIFYNTNILNTYWTNSQEISFRANYEKTLKPLEYIPQPKITHTDLKVELYPKTRSYEIEGVYVLKNKSEKPIDEIHVQKRIASHVVLENVVFEGGATANTKYQEFDYTIYKLSKPLLPEASVKMKFKQTFNPKGFENDNSGTEFVYNGTSFNNLIFPSLGYNKNYELNDDDIRQEMNLSLRQDKANIDNKKELVNARSGSDSDGTYLNIVIGTNNRQKAITSGKLIKEWTSNNRNYVHYKTAQPIINLYSILSAEYEVKRDQWTSLDTTQKPVSLEIYHHPTHNYNLNRMMEGMKASLSYYSKNFSPYQYEQLRIMEFPRYAEYAQSLPGTIPFSEALGFVLDIDDKTDVDMAFYVTAHEVAHQWFGMQIEAANVQGKNLVLETLAQYGAIMVLKQRYSQEKVDQFLELQLEDYHTKRKKAKSEPSLALVENQDYIYYNKGVIAMYKLQQLIGEERVNLALQRFIEDWNTTNGKLKATTNRYATSQDLIGYFREVTPDSLQYIISDLFEKVMPIELE</sequence>
<name>A0ABW5LS56_9FLAO</name>
<reference evidence="4" key="1">
    <citation type="journal article" date="2019" name="Int. J. Syst. Evol. Microbiol.">
        <title>The Global Catalogue of Microorganisms (GCM) 10K type strain sequencing project: providing services to taxonomists for standard genome sequencing and annotation.</title>
        <authorList>
            <consortium name="The Broad Institute Genomics Platform"/>
            <consortium name="The Broad Institute Genome Sequencing Center for Infectious Disease"/>
            <person name="Wu L."/>
            <person name="Ma J."/>
        </authorList>
    </citation>
    <scope>NUCLEOTIDE SEQUENCE [LARGE SCALE GENOMIC DNA]</scope>
    <source>
        <strain evidence="4">KCTC 52127</strain>
    </source>
</reference>
<feature type="transmembrane region" description="Helical" evidence="1">
    <location>
        <begin position="392"/>
        <end position="415"/>
    </location>
</feature>
<feature type="transmembrane region" description="Helical" evidence="1">
    <location>
        <begin position="99"/>
        <end position="121"/>
    </location>
</feature>
<dbReference type="RefSeq" id="WP_379666360.1">
    <property type="nucleotide sequence ID" value="NZ_JBHULH010000004.1"/>
</dbReference>
<feature type="transmembrane region" description="Helical" evidence="1">
    <location>
        <begin position="515"/>
        <end position="536"/>
    </location>
</feature>
<comment type="caution">
    <text evidence="3">The sequence shown here is derived from an EMBL/GenBank/DDBJ whole genome shotgun (WGS) entry which is preliminary data.</text>
</comment>
<evidence type="ECO:0000313" key="3">
    <source>
        <dbReference type="EMBL" id="MFD2567650.1"/>
    </source>
</evidence>
<accession>A0ABW5LS56</accession>
<keyword evidence="3" id="KW-0645">Protease</keyword>